<dbReference type="InterPro" id="IPR017871">
    <property type="entry name" value="ABC_transporter-like_CS"/>
</dbReference>
<feature type="transmembrane region" description="Helical" evidence="11">
    <location>
        <begin position="304"/>
        <end position="325"/>
    </location>
</feature>
<keyword evidence="6 11" id="KW-1133">Transmembrane helix</keyword>
<dbReference type="Gene3D" id="1.20.1560.10">
    <property type="entry name" value="ABC transporter type 1, transmembrane domain"/>
    <property type="match status" value="1"/>
</dbReference>
<keyword evidence="3 11" id="KW-0812">Transmembrane</keyword>
<dbReference type="PANTHER" id="PTHR43394:SF1">
    <property type="entry name" value="ATP-BINDING CASSETTE SUB-FAMILY B MEMBER 10, MITOCHONDRIAL"/>
    <property type="match status" value="1"/>
</dbReference>
<evidence type="ECO:0000256" key="9">
    <source>
        <dbReference type="ARBA" id="ARBA00061644"/>
    </source>
</evidence>
<dbReference type="CDD" id="cd18547">
    <property type="entry name" value="ABC_6TM_Tm288_like"/>
    <property type="match status" value="1"/>
</dbReference>
<dbReference type="SMART" id="SM00382">
    <property type="entry name" value="AAA"/>
    <property type="match status" value="1"/>
</dbReference>
<organism evidence="14 15">
    <name type="scientific">Streptomyces inusitatus</name>
    <dbReference type="NCBI Taxonomy" id="68221"/>
    <lineage>
        <taxon>Bacteria</taxon>
        <taxon>Bacillati</taxon>
        <taxon>Actinomycetota</taxon>
        <taxon>Actinomycetes</taxon>
        <taxon>Kitasatosporales</taxon>
        <taxon>Streptomycetaceae</taxon>
        <taxon>Streptomyces</taxon>
    </lineage>
</organism>
<keyword evidence="7 11" id="KW-0472">Membrane</keyword>
<reference evidence="14" key="2">
    <citation type="submission" date="2020-09" db="EMBL/GenBank/DDBJ databases">
        <authorList>
            <person name="Sun Q."/>
            <person name="Ohkuma M."/>
        </authorList>
    </citation>
    <scope>NUCLEOTIDE SEQUENCE</scope>
    <source>
        <strain evidence="14">JCM 4988</strain>
    </source>
</reference>
<evidence type="ECO:0000313" key="15">
    <source>
        <dbReference type="Proteomes" id="UP000630936"/>
    </source>
</evidence>
<keyword evidence="2" id="KW-0813">Transport</keyword>
<evidence type="ECO:0000256" key="5">
    <source>
        <dbReference type="ARBA" id="ARBA00022840"/>
    </source>
</evidence>
<dbReference type="GO" id="GO:0005524">
    <property type="term" value="F:ATP binding"/>
    <property type="evidence" value="ECO:0007669"/>
    <property type="project" value="UniProtKB-KW"/>
</dbReference>
<dbReference type="PROSITE" id="PS00211">
    <property type="entry name" value="ABC_TRANSPORTER_1"/>
    <property type="match status" value="1"/>
</dbReference>
<dbReference type="Gene3D" id="3.40.50.300">
    <property type="entry name" value="P-loop containing nucleotide triphosphate hydrolases"/>
    <property type="match status" value="1"/>
</dbReference>
<dbReference type="GO" id="GO:0016887">
    <property type="term" value="F:ATP hydrolysis activity"/>
    <property type="evidence" value="ECO:0007669"/>
    <property type="project" value="InterPro"/>
</dbReference>
<dbReference type="RefSeq" id="WP_190122783.1">
    <property type="nucleotide sequence ID" value="NZ_BMWG01000004.1"/>
</dbReference>
<evidence type="ECO:0000259" key="12">
    <source>
        <dbReference type="PROSITE" id="PS50893"/>
    </source>
</evidence>
<dbReference type="CDD" id="cd03254">
    <property type="entry name" value="ABCC_Glucan_exporter_like"/>
    <property type="match status" value="1"/>
</dbReference>
<feature type="domain" description="ABC transmembrane type-1" evidence="13">
    <location>
        <begin position="37"/>
        <end position="360"/>
    </location>
</feature>
<gene>
    <name evidence="14" type="ORF">GCM10010387_22170</name>
</gene>
<dbReference type="Proteomes" id="UP000630936">
    <property type="component" value="Unassembled WGS sequence"/>
</dbReference>
<dbReference type="AlphaFoldDB" id="A0A918PZ74"/>
<evidence type="ECO:0000256" key="8">
    <source>
        <dbReference type="ARBA" id="ARBA00055053"/>
    </source>
</evidence>
<keyword evidence="4" id="KW-0547">Nucleotide-binding</keyword>
<proteinExistence type="inferred from homology"/>
<keyword evidence="5 14" id="KW-0067">ATP-binding</keyword>
<name>A0A918PZ74_9ACTN</name>
<dbReference type="GO" id="GO:0015421">
    <property type="term" value="F:ABC-type oligopeptide transporter activity"/>
    <property type="evidence" value="ECO:0007669"/>
    <property type="project" value="TreeGrafter"/>
</dbReference>
<sequence length="639" mass="68758">MSGPRMMMGGSAERSMDFKGSGKRLLRQLAPDGALLWTMLAAAVVSVGFSVAGPMVLGWATDRIFAGVVGRELPEGSTKEATIEGLRNEGDDGLADMLSGVGFTPGHGIDFTAVGQILLVALGLFLVSGALALVASRLSIKVINRSVFRMREEVQAKLSRLPLSYFDRAKRGEVLSRVTNDIDNIAQTLQQTMGQLINSLLTIVGVLAMMFWVSPLLALVALVTVPLSIFIAARVGKRSQPHFVQQWRSTGKLNAHIEEMYTGHALVKVFGRQKESAEEFAEQNEALYEAGFKAQFNSGAMQPLMFFVSNINYVLVAVVGGLRVASGTLSIGEVQAFIQYSRQFSMPLTQVASMANLVQSGVASAERVFELLDAEEQEPDAASAELPERPAGQVSLEKVSFRYDPDRPLIEDLSLSVEPGHTVAIVGPTGAGKTTLVNLLMRFYEVTGGRISLDGVDVARMSRDDLRSAIGMVLQDTWLFGGTIAENIAYGSAREVGRAEIEEAARAAHADRFIRTLPDGYDTVIDDEGSGVSAGEKQLITIARAFLSDPVILVLDEATSSVDTRTEVLIQKAMARLSHGRTSFVIAHRLSTIRDADVILVMENGAIVEQGGHDELLSAGGAYARLYSAQFAEAVAEVD</sequence>
<dbReference type="SUPFAM" id="SSF90123">
    <property type="entry name" value="ABC transporter transmembrane region"/>
    <property type="match status" value="1"/>
</dbReference>
<comment type="function">
    <text evidence="8">ABC transporter involved in fatty acid import. Transmembrane domains (TMD) form a pore in the membrane and the ATP-binding domain (NBD) is responsible for energy generation.</text>
</comment>
<dbReference type="GO" id="GO:0005886">
    <property type="term" value="C:plasma membrane"/>
    <property type="evidence" value="ECO:0007669"/>
    <property type="project" value="UniProtKB-SubCell"/>
</dbReference>
<dbReference type="InterPro" id="IPR003593">
    <property type="entry name" value="AAA+_ATPase"/>
</dbReference>
<keyword evidence="15" id="KW-1185">Reference proteome</keyword>
<evidence type="ECO:0000256" key="4">
    <source>
        <dbReference type="ARBA" id="ARBA00022741"/>
    </source>
</evidence>
<dbReference type="PANTHER" id="PTHR43394">
    <property type="entry name" value="ATP-DEPENDENT PERMEASE MDL1, MITOCHONDRIAL"/>
    <property type="match status" value="1"/>
</dbReference>
<evidence type="ECO:0000259" key="13">
    <source>
        <dbReference type="PROSITE" id="PS50929"/>
    </source>
</evidence>
<evidence type="ECO:0000256" key="11">
    <source>
        <dbReference type="SAM" id="Phobius"/>
    </source>
</evidence>
<evidence type="ECO:0000256" key="6">
    <source>
        <dbReference type="ARBA" id="ARBA00022989"/>
    </source>
</evidence>
<comment type="similarity">
    <text evidence="9">Belongs to the ABC transporter superfamily. Lipid exporter (TC 3.A.1.106) family.</text>
</comment>
<accession>A0A918PZ74</accession>
<dbReference type="InterPro" id="IPR027417">
    <property type="entry name" value="P-loop_NTPase"/>
</dbReference>
<reference evidence="14" key="1">
    <citation type="journal article" date="2014" name="Int. J. Syst. Evol. Microbiol.">
        <title>Complete genome sequence of Corynebacterium casei LMG S-19264T (=DSM 44701T), isolated from a smear-ripened cheese.</title>
        <authorList>
            <consortium name="US DOE Joint Genome Institute (JGI-PGF)"/>
            <person name="Walter F."/>
            <person name="Albersmeier A."/>
            <person name="Kalinowski J."/>
            <person name="Ruckert C."/>
        </authorList>
    </citation>
    <scope>NUCLEOTIDE SEQUENCE</scope>
    <source>
        <strain evidence="14">JCM 4988</strain>
    </source>
</reference>
<evidence type="ECO:0000256" key="2">
    <source>
        <dbReference type="ARBA" id="ARBA00022448"/>
    </source>
</evidence>
<feature type="domain" description="ABC transporter" evidence="12">
    <location>
        <begin position="394"/>
        <end position="629"/>
    </location>
</feature>
<dbReference type="EMBL" id="BMWG01000004">
    <property type="protein sequence ID" value="GGZ28303.1"/>
    <property type="molecule type" value="Genomic_DNA"/>
</dbReference>
<dbReference type="InterPro" id="IPR039421">
    <property type="entry name" value="Type_1_exporter"/>
</dbReference>
<dbReference type="InterPro" id="IPR003439">
    <property type="entry name" value="ABC_transporter-like_ATP-bd"/>
</dbReference>
<comment type="subcellular location">
    <subcellularLocation>
        <location evidence="1">Cell membrane</location>
        <topology evidence="1">Multi-pass membrane protein</topology>
    </subcellularLocation>
</comment>
<evidence type="ECO:0000256" key="3">
    <source>
        <dbReference type="ARBA" id="ARBA00022692"/>
    </source>
</evidence>
<evidence type="ECO:0000256" key="1">
    <source>
        <dbReference type="ARBA" id="ARBA00004651"/>
    </source>
</evidence>
<feature type="transmembrane region" description="Helical" evidence="11">
    <location>
        <begin position="219"/>
        <end position="236"/>
    </location>
</feature>
<dbReference type="Pfam" id="PF00664">
    <property type="entry name" value="ABC_membrane"/>
    <property type="match status" value="1"/>
</dbReference>
<dbReference type="FunFam" id="3.40.50.300:FF:000287">
    <property type="entry name" value="Multidrug ABC transporter ATP-binding protein"/>
    <property type="match status" value="1"/>
</dbReference>
<dbReference type="PROSITE" id="PS50929">
    <property type="entry name" value="ABC_TM1F"/>
    <property type="match status" value="1"/>
</dbReference>
<protein>
    <recommendedName>
        <fullName evidence="10">Fatty acid ABC transporter ATP-binding/permease protein</fullName>
    </recommendedName>
</protein>
<dbReference type="PROSITE" id="PS50893">
    <property type="entry name" value="ABC_TRANSPORTER_2"/>
    <property type="match status" value="1"/>
</dbReference>
<dbReference type="InterPro" id="IPR011527">
    <property type="entry name" value="ABC1_TM_dom"/>
</dbReference>
<evidence type="ECO:0000313" key="14">
    <source>
        <dbReference type="EMBL" id="GGZ28303.1"/>
    </source>
</evidence>
<comment type="caution">
    <text evidence="14">The sequence shown here is derived from an EMBL/GenBank/DDBJ whole genome shotgun (WGS) entry which is preliminary data.</text>
</comment>
<evidence type="ECO:0000256" key="7">
    <source>
        <dbReference type="ARBA" id="ARBA00023136"/>
    </source>
</evidence>
<feature type="transmembrane region" description="Helical" evidence="11">
    <location>
        <begin position="196"/>
        <end position="213"/>
    </location>
</feature>
<dbReference type="InterPro" id="IPR036640">
    <property type="entry name" value="ABC1_TM_sf"/>
</dbReference>
<dbReference type="Pfam" id="PF00005">
    <property type="entry name" value="ABC_tran"/>
    <property type="match status" value="1"/>
</dbReference>
<feature type="transmembrane region" description="Helical" evidence="11">
    <location>
        <begin position="113"/>
        <end position="135"/>
    </location>
</feature>
<evidence type="ECO:0000256" key="10">
    <source>
        <dbReference type="ARBA" id="ARBA00071747"/>
    </source>
</evidence>
<dbReference type="SUPFAM" id="SSF52540">
    <property type="entry name" value="P-loop containing nucleoside triphosphate hydrolases"/>
    <property type="match status" value="1"/>
</dbReference>